<gene>
    <name evidence="1" type="ORF">CARN3_0818</name>
</gene>
<organism evidence="1">
    <name type="scientific">mine drainage metagenome</name>
    <dbReference type="NCBI Taxonomy" id="410659"/>
    <lineage>
        <taxon>unclassified sequences</taxon>
        <taxon>metagenomes</taxon>
        <taxon>ecological metagenomes</taxon>
    </lineage>
</organism>
<comment type="caution">
    <text evidence="1">The sequence shown here is derived from an EMBL/GenBank/DDBJ whole genome shotgun (WGS) entry which is preliminary data.</text>
</comment>
<protein>
    <recommendedName>
        <fullName evidence="2">DUF2924 domain-containing protein</fullName>
    </recommendedName>
</protein>
<sequence>MEQLPTMERKELLRLWRDLFDRIPSPALRRETLIPILAYRIQEKAFGGIKESTVRKLRALAGESVAGETPAQKSLRPKIGTRYVREHAGKLHEVTVLESDYEYEGTTYRSLSEIARAITGTKWSGPAFFGLKRRARSIAA</sequence>
<proteinExistence type="predicted"/>
<accession>E6PY45</accession>
<dbReference type="EMBL" id="CABN01000063">
    <property type="protein sequence ID" value="CBH99854.1"/>
    <property type="molecule type" value="Genomic_DNA"/>
</dbReference>
<dbReference type="Pfam" id="PF11149">
    <property type="entry name" value="DUF2924"/>
    <property type="match status" value="1"/>
</dbReference>
<dbReference type="InterPro" id="IPR021322">
    <property type="entry name" value="DUF2924"/>
</dbReference>
<name>E6PY45_9ZZZZ</name>
<evidence type="ECO:0008006" key="2">
    <source>
        <dbReference type="Google" id="ProtNLM"/>
    </source>
</evidence>
<reference evidence="1" key="1">
    <citation type="submission" date="2009-10" db="EMBL/GenBank/DDBJ databases">
        <title>Diversity of trophic interactions inside an arsenic-rich microbial ecosystem.</title>
        <authorList>
            <person name="Bertin P.N."/>
            <person name="Heinrich-Salmeron A."/>
            <person name="Pelletier E."/>
            <person name="Goulhen-Chollet F."/>
            <person name="Arsene-Ploetze F."/>
            <person name="Gallien S."/>
            <person name="Calteau A."/>
            <person name="Vallenet D."/>
            <person name="Casiot C."/>
            <person name="Chane-Woon-Ming B."/>
            <person name="Giloteaux L."/>
            <person name="Barakat M."/>
            <person name="Bonnefoy V."/>
            <person name="Bruneel O."/>
            <person name="Chandler M."/>
            <person name="Cleiss J."/>
            <person name="Duran R."/>
            <person name="Elbaz-Poulichet F."/>
            <person name="Fonknechten N."/>
            <person name="Lauga B."/>
            <person name="Mornico D."/>
            <person name="Ortet P."/>
            <person name="Schaeffer C."/>
            <person name="Siguier P."/>
            <person name="Alexander Thil Smith A."/>
            <person name="Van Dorsselaer A."/>
            <person name="Weissenbach J."/>
            <person name="Medigue C."/>
            <person name="Le Paslier D."/>
        </authorList>
    </citation>
    <scope>NUCLEOTIDE SEQUENCE</scope>
</reference>
<dbReference type="AlphaFoldDB" id="E6PY45"/>
<evidence type="ECO:0000313" key="1">
    <source>
        <dbReference type="EMBL" id="CBH99854.1"/>
    </source>
</evidence>